<keyword evidence="3" id="KW-1185">Reference proteome</keyword>
<dbReference type="OrthoDB" id="3830335at2"/>
<accession>A0A4R0J5F8</accession>
<dbReference type="RefSeq" id="WP_131285456.1">
    <property type="nucleotide sequence ID" value="NZ_SJKA01000002.1"/>
</dbReference>
<organism evidence="2 3">
    <name type="scientific">Kribbella sindirgiensis</name>
    <dbReference type="NCBI Taxonomy" id="1124744"/>
    <lineage>
        <taxon>Bacteria</taxon>
        <taxon>Bacillati</taxon>
        <taxon>Actinomycetota</taxon>
        <taxon>Actinomycetes</taxon>
        <taxon>Propionibacteriales</taxon>
        <taxon>Kribbellaceae</taxon>
        <taxon>Kribbella</taxon>
    </lineage>
</organism>
<dbReference type="AlphaFoldDB" id="A0A4R0J5F8"/>
<gene>
    <name evidence="2" type="ORF">E0H50_05485</name>
</gene>
<reference evidence="2 3" key="1">
    <citation type="submission" date="2019-02" db="EMBL/GenBank/DDBJ databases">
        <title>Kribbella capetownensis sp. nov. and Kribbella speibonae sp. nov., isolated from soil.</title>
        <authorList>
            <person name="Curtis S.M."/>
            <person name="Norton I."/>
            <person name="Everest G.J."/>
            <person name="Meyers P.R."/>
        </authorList>
    </citation>
    <scope>NUCLEOTIDE SEQUENCE [LARGE SCALE GENOMIC DNA]</scope>
    <source>
        <strain evidence="2 3">DSM 27082</strain>
    </source>
</reference>
<comment type="caution">
    <text evidence="2">The sequence shown here is derived from an EMBL/GenBank/DDBJ whole genome shotgun (WGS) entry which is preliminary data.</text>
</comment>
<evidence type="ECO:0000256" key="1">
    <source>
        <dbReference type="SAM" id="MobiDB-lite"/>
    </source>
</evidence>
<sequence>MSEFSNGAPGTYKTIGVQIPNDLHSQASMIAKLDDISLRDACIRGLRIYVEQKQAEPDFKARVAKALEDIEREAAERRGAIESLFGSTTQAAGTAAKKTAAAKKAAPSPKPES</sequence>
<evidence type="ECO:0000313" key="2">
    <source>
        <dbReference type="EMBL" id="TCC39388.1"/>
    </source>
</evidence>
<name>A0A4R0J5F8_9ACTN</name>
<dbReference type="Proteomes" id="UP000292695">
    <property type="component" value="Unassembled WGS sequence"/>
</dbReference>
<protein>
    <submittedName>
        <fullName evidence="2">Uncharacterized protein</fullName>
    </submittedName>
</protein>
<feature type="region of interest" description="Disordered" evidence="1">
    <location>
        <begin position="89"/>
        <end position="113"/>
    </location>
</feature>
<proteinExistence type="predicted"/>
<feature type="compositionally biased region" description="Low complexity" evidence="1">
    <location>
        <begin position="89"/>
        <end position="106"/>
    </location>
</feature>
<dbReference type="EMBL" id="SJKA01000002">
    <property type="protein sequence ID" value="TCC39388.1"/>
    <property type="molecule type" value="Genomic_DNA"/>
</dbReference>
<evidence type="ECO:0000313" key="3">
    <source>
        <dbReference type="Proteomes" id="UP000292695"/>
    </source>
</evidence>